<protein>
    <recommendedName>
        <fullName evidence="16">Plant heme peroxidase family profile domain-containing protein</fullName>
    </recommendedName>
</protein>
<evidence type="ECO:0000256" key="1">
    <source>
        <dbReference type="ARBA" id="ARBA00000189"/>
    </source>
</evidence>
<evidence type="ECO:0000256" key="14">
    <source>
        <dbReference type="PIRSR" id="PIRSR600823-3"/>
    </source>
</evidence>
<keyword evidence="5" id="KW-0349">Heme</keyword>
<evidence type="ECO:0000256" key="10">
    <source>
        <dbReference type="ARBA" id="ARBA00023157"/>
    </source>
</evidence>
<dbReference type="PROSITE" id="PS00435">
    <property type="entry name" value="PEROXIDASE_1"/>
    <property type="match status" value="1"/>
</dbReference>
<dbReference type="InterPro" id="IPR028934">
    <property type="entry name" value="Vps26-related"/>
</dbReference>
<organism evidence="17 18">
    <name type="scientific">Asparagus officinalis</name>
    <name type="common">Garden asparagus</name>
    <dbReference type="NCBI Taxonomy" id="4686"/>
    <lineage>
        <taxon>Eukaryota</taxon>
        <taxon>Viridiplantae</taxon>
        <taxon>Streptophyta</taxon>
        <taxon>Embryophyta</taxon>
        <taxon>Tracheophyta</taxon>
        <taxon>Spermatophyta</taxon>
        <taxon>Magnoliopsida</taxon>
        <taxon>Liliopsida</taxon>
        <taxon>Asparagales</taxon>
        <taxon>Asparagaceae</taxon>
        <taxon>Asparagoideae</taxon>
        <taxon>Asparagus</taxon>
    </lineage>
</organism>
<keyword evidence="6 14" id="KW-0479">Metal-binding</keyword>
<keyword evidence="12" id="KW-0376">Hydrogen peroxide</keyword>
<dbReference type="SUPFAM" id="SSF48113">
    <property type="entry name" value="Heme-dependent peroxidases"/>
    <property type="match status" value="1"/>
</dbReference>
<evidence type="ECO:0000256" key="13">
    <source>
        <dbReference type="PIRSR" id="PIRSR600823-2"/>
    </source>
</evidence>
<dbReference type="GO" id="GO:0020037">
    <property type="term" value="F:heme binding"/>
    <property type="evidence" value="ECO:0007669"/>
    <property type="project" value="InterPro"/>
</dbReference>
<dbReference type="PRINTS" id="PR00458">
    <property type="entry name" value="PEROXIDASE"/>
</dbReference>
<evidence type="ECO:0000256" key="9">
    <source>
        <dbReference type="ARBA" id="ARBA00023004"/>
    </source>
</evidence>
<keyword evidence="11" id="KW-0873">Pyrrolidone carboxylic acid</keyword>
<evidence type="ECO:0000256" key="7">
    <source>
        <dbReference type="ARBA" id="ARBA00022837"/>
    </source>
</evidence>
<evidence type="ECO:0000256" key="2">
    <source>
        <dbReference type="ARBA" id="ARBA00006873"/>
    </source>
</evidence>
<keyword evidence="18" id="KW-1185">Reference proteome</keyword>
<dbReference type="PRINTS" id="PR00461">
    <property type="entry name" value="PLPEROXIDASE"/>
</dbReference>
<dbReference type="EMBL" id="CM007381">
    <property type="protein sequence ID" value="ONK81575.1"/>
    <property type="molecule type" value="Genomic_DNA"/>
</dbReference>
<dbReference type="Gene3D" id="1.10.520.10">
    <property type="match status" value="1"/>
</dbReference>
<dbReference type="InterPro" id="IPR014752">
    <property type="entry name" value="Arrestin-like_C"/>
</dbReference>
<dbReference type="FunFam" id="1.10.420.10:FF:000001">
    <property type="entry name" value="Peroxidase"/>
    <property type="match status" value="1"/>
</dbReference>
<dbReference type="GO" id="GO:0046872">
    <property type="term" value="F:metal ion binding"/>
    <property type="evidence" value="ECO:0007669"/>
    <property type="project" value="UniProtKB-KW"/>
</dbReference>
<sequence>MLSKRSIDVTAPAGRLGPDITRGYLHKSLSATVEFIVENDNASLLVSSASPELVTFYITQDTQKHQLLPELQIGHFCVTGKISTQCSLADPLSGELTVETSAVPIKSIDIQLLRVESILAGERIISDASVVQTTQIADGDVCRSMTLPIFVLLPRLLVCPTVLAGSFSVEFQVSIVISFQSELAKLYPKSDLRTPRPWGCDASILLETDYNKGITSELLSSRNFGIRNIDSIAKIKSIVEEFCPGQVSCADIIALAAREAVAYSGGPKIVIPLGRKDSTMGSNLRADDELPSASTGVDDAVRIFMGREMSIEETVALLGAHTLGVGHCISIAHRLYNSNVNHRERIDSVFEAYLRLNCPTEVPITNYTFIVSDLTSLIFDNQYYRDVMSGRGLFSIDSDMSMDPRTVPIVRRFAEDQAYFFQVFSSAFVKLSSAVNPEGGEIRRECRRIN</sequence>
<proteinExistence type="inferred from homology"/>
<dbReference type="AlphaFoldDB" id="A0A5P1FTE2"/>
<comment type="cofactor">
    <cofactor evidence="14">
        <name>Ca(2+)</name>
        <dbReference type="ChEBI" id="CHEBI:29108"/>
    </cofactor>
    <text evidence="14">Binds 2 calcium ions per subunit.</text>
</comment>
<feature type="binding site" evidence="13">
    <location>
        <position position="291"/>
    </location>
    <ligand>
        <name>substrate</name>
    </ligand>
</feature>
<keyword evidence="9 14" id="KW-0408">Iron</keyword>
<comment type="similarity">
    <text evidence="2">Belongs to the peroxidase family. Ascorbate peroxidase subfamily.</text>
</comment>
<accession>A0A5P1FTE2</accession>
<evidence type="ECO:0000313" key="18">
    <source>
        <dbReference type="Proteomes" id="UP000243459"/>
    </source>
</evidence>
<feature type="binding site" evidence="14">
    <location>
        <position position="380"/>
    </location>
    <ligand>
        <name>Ca(2+)</name>
        <dbReference type="ChEBI" id="CHEBI:29108"/>
        <label>2</label>
    </ligand>
</feature>
<dbReference type="PANTHER" id="PTHR31517">
    <property type="match status" value="1"/>
</dbReference>
<dbReference type="Pfam" id="PF00141">
    <property type="entry name" value="peroxidase"/>
    <property type="match status" value="1"/>
</dbReference>
<feature type="binding site" description="axial binding residue" evidence="14">
    <location>
        <position position="321"/>
    </location>
    <ligand>
        <name>heme b</name>
        <dbReference type="ChEBI" id="CHEBI:60344"/>
    </ligand>
    <ligandPart>
        <name>Fe</name>
        <dbReference type="ChEBI" id="CHEBI:18248"/>
    </ligandPart>
</feature>
<dbReference type="Gene3D" id="2.60.40.640">
    <property type="match status" value="1"/>
</dbReference>
<feature type="binding site" evidence="14">
    <location>
        <position position="199"/>
    </location>
    <ligand>
        <name>Ca(2+)</name>
        <dbReference type="ChEBI" id="CHEBI:29108"/>
        <label>1</label>
    </ligand>
</feature>
<evidence type="ECO:0000256" key="11">
    <source>
        <dbReference type="ARBA" id="ARBA00023283"/>
    </source>
</evidence>
<evidence type="ECO:0000256" key="5">
    <source>
        <dbReference type="ARBA" id="ARBA00022617"/>
    </source>
</evidence>
<dbReference type="GO" id="GO:0042744">
    <property type="term" value="P:hydrogen peroxide catabolic process"/>
    <property type="evidence" value="ECO:0007669"/>
    <property type="project" value="UniProtKB-KW"/>
</dbReference>
<feature type="binding site" evidence="14">
    <location>
        <position position="203"/>
    </location>
    <ligand>
        <name>Ca(2+)</name>
        <dbReference type="ChEBI" id="CHEBI:29108"/>
        <label>1</label>
    </ligand>
</feature>
<dbReference type="Gene3D" id="1.10.420.10">
    <property type="entry name" value="Peroxidase, domain 2"/>
    <property type="match status" value="1"/>
</dbReference>
<feature type="binding site" evidence="14">
    <location>
        <position position="201"/>
    </location>
    <ligand>
        <name>Ca(2+)</name>
        <dbReference type="ChEBI" id="CHEBI:29108"/>
        <label>1</label>
    </ligand>
</feature>
<evidence type="ECO:0000256" key="3">
    <source>
        <dbReference type="ARBA" id="ARBA00009100"/>
    </source>
</evidence>
<keyword evidence="4" id="KW-0575">Peroxidase</keyword>
<dbReference type="InterPro" id="IPR002016">
    <property type="entry name" value="Haem_peroxidase"/>
</dbReference>
<dbReference type="InterPro" id="IPR000823">
    <property type="entry name" value="Peroxidase_pln"/>
</dbReference>
<keyword evidence="8" id="KW-0560">Oxidoreductase</keyword>
<dbReference type="GO" id="GO:0006886">
    <property type="term" value="P:intracellular protein transport"/>
    <property type="evidence" value="ECO:0007669"/>
    <property type="project" value="InterPro"/>
</dbReference>
<evidence type="ECO:0000256" key="6">
    <source>
        <dbReference type="ARBA" id="ARBA00022723"/>
    </source>
</evidence>
<comment type="similarity">
    <text evidence="3">Belongs to the VPS26 family.</text>
</comment>
<dbReference type="PANTHER" id="PTHR31517:SF81">
    <property type="entry name" value="PEROXIDASE"/>
    <property type="match status" value="1"/>
</dbReference>
<evidence type="ECO:0000313" key="17">
    <source>
        <dbReference type="EMBL" id="ONK81575.1"/>
    </source>
</evidence>
<feature type="disulfide bond" evidence="15">
    <location>
        <begin position="249"/>
        <end position="446"/>
    </location>
</feature>
<feature type="binding site" evidence="14">
    <location>
        <position position="322"/>
    </location>
    <ligand>
        <name>Ca(2+)</name>
        <dbReference type="ChEBI" id="CHEBI:29108"/>
        <label>2</label>
    </ligand>
</feature>
<feature type="binding site" evidence="14">
    <location>
        <position position="375"/>
    </location>
    <ligand>
        <name>Ca(2+)</name>
        <dbReference type="ChEBI" id="CHEBI:29108"/>
        <label>2</label>
    </ligand>
</feature>
<dbReference type="GO" id="GO:0006979">
    <property type="term" value="P:response to oxidative stress"/>
    <property type="evidence" value="ECO:0007669"/>
    <property type="project" value="InterPro"/>
</dbReference>
<dbReference type="Proteomes" id="UP000243459">
    <property type="component" value="Chromosome 1"/>
</dbReference>
<dbReference type="PROSITE" id="PS50873">
    <property type="entry name" value="PEROXIDASE_4"/>
    <property type="match status" value="1"/>
</dbReference>
<feature type="disulfide bond" evidence="15">
    <location>
        <begin position="328"/>
        <end position="358"/>
    </location>
</feature>
<reference evidence="18" key="1">
    <citation type="journal article" date="2017" name="Nat. Commun.">
        <title>The asparagus genome sheds light on the origin and evolution of a young Y chromosome.</title>
        <authorList>
            <person name="Harkess A."/>
            <person name="Zhou J."/>
            <person name="Xu C."/>
            <person name="Bowers J.E."/>
            <person name="Van der Hulst R."/>
            <person name="Ayyampalayam S."/>
            <person name="Mercati F."/>
            <person name="Riccardi P."/>
            <person name="McKain M.R."/>
            <person name="Kakrana A."/>
            <person name="Tang H."/>
            <person name="Ray J."/>
            <person name="Groenendijk J."/>
            <person name="Arikit S."/>
            <person name="Mathioni S.M."/>
            <person name="Nakano M."/>
            <person name="Shan H."/>
            <person name="Telgmann-Rauber A."/>
            <person name="Kanno A."/>
            <person name="Yue Z."/>
            <person name="Chen H."/>
            <person name="Li W."/>
            <person name="Chen Y."/>
            <person name="Xu X."/>
            <person name="Zhang Y."/>
            <person name="Luo S."/>
            <person name="Chen H."/>
            <person name="Gao J."/>
            <person name="Mao Z."/>
            <person name="Pires J.C."/>
            <person name="Luo M."/>
            <person name="Kudrna D."/>
            <person name="Wing R.A."/>
            <person name="Meyers B.C."/>
            <person name="Yi K."/>
            <person name="Kong H."/>
            <person name="Lavrijsen P."/>
            <person name="Sunseri F."/>
            <person name="Falavigna A."/>
            <person name="Ye Y."/>
            <person name="Leebens-Mack J.H."/>
            <person name="Chen G."/>
        </authorList>
    </citation>
    <scope>NUCLEOTIDE SEQUENCE [LARGE SCALE GENOMIC DNA]</scope>
    <source>
        <strain evidence="18">cv. DH0086</strain>
    </source>
</reference>
<evidence type="ECO:0000259" key="16">
    <source>
        <dbReference type="PROSITE" id="PS50873"/>
    </source>
</evidence>
<keyword evidence="7 14" id="KW-0106">Calcium</keyword>
<feature type="domain" description="Plant heme peroxidase family profile" evidence="16">
    <location>
        <begin position="199"/>
        <end position="450"/>
    </location>
</feature>
<evidence type="ECO:0000256" key="8">
    <source>
        <dbReference type="ARBA" id="ARBA00023002"/>
    </source>
</evidence>
<comment type="cofactor">
    <cofactor evidence="14">
        <name>heme b</name>
        <dbReference type="ChEBI" id="CHEBI:60344"/>
    </cofactor>
    <text evidence="14">Binds 1 heme b (iron(II)-protoporphyrin IX) group per subunit.</text>
</comment>
<name>A0A5P1FTE2_ASPOF</name>
<dbReference type="InterPro" id="IPR019793">
    <property type="entry name" value="Peroxidases_heam-ligand_BS"/>
</dbReference>
<evidence type="ECO:0000256" key="15">
    <source>
        <dbReference type="PIRSR" id="PIRSR600823-5"/>
    </source>
</evidence>
<dbReference type="Gramene" id="ONK81575">
    <property type="protein sequence ID" value="ONK81575"/>
    <property type="gene ID" value="A4U43_C01F30710"/>
</dbReference>
<evidence type="ECO:0000256" key="12">
    <source>
        <dbReference type="ARBA" id="ARBA00023324"/>
    </source>
</evidence>
<dbReference type="Pfam" id="PF03643">
    <property type="entry name" value="Vps26"/>
    <property type="match status" value="1"/>
</dbReference>
<evidence type="ECO:0000256" key="4">
    <source>
        <dbReference type="ARBA" id="ARBA00022559"/>
    </source>
</evidence>
<keyword evidence="10 15" id="KW-1015">Disulfide bond</keyword>
<gene>
    <name evidence="17" type="ORF">A4U43_C01F30710</name>
</gene>
<dbReference type="FunFam" id="2.60.40.640:FF:000023">
    <property type="entry name" value="Vacuolar protein sorting-associated protein 26"/>
    <property type="match status" value="1"/>
</dbReference>
<comment type="catalytic activity">
    <reaction evidence="1">
        <text>2 a phenolic donor + H2O2 = 2 a phenolic radical donor + 2 H2O</text>
        <dbReference type="Rhea" id="RHEA:56136"/>
        <dbReference type="ChEBI" id="CHEBI:15377"/>
        <dbReference type="ChEBI" id="CHEBI:16240"/>
        <dbReference type="ChEBI" id="CHEBI:139520"/>
        <dbReference type="ChEBI" id="CHEBI:139521"/>
        <dbReference type="EC" id="1.11.1.7"/>
    </reaction>
</comment>
<dbReference type="GO" id="GO:0140825">
    <property type="term" value="F:lactoperoxidase activity"/>
    <property type="evidence" value="ECO:0007669"/>
    <property type="project" value="UniProtKB-EC"/>
</dbReference>
<dbReference type="InterPro" id="IPR010255">
    <property type="entry name" value="Haem_peroxidase_sf"/>
</dbReference>